<protein>
    <submittedName>
        <fullName evidence="2">Uncharacterized protein</fullName>
    </submittedName>
</protein>
<reference evidence="2 3" key="1">
    <citation type="submission" date="2024-01" db="EMBL/GenBank/DDBJ databases">
        <title>Genome assemblies of Stephania.</title>
        <authorList>
            <person name="Yang L."/>
        </authorList>
    </citation>
    <scope>NUCLEOTIDE SEQUENCE [LARGE SCALE GENOMIC DNA]</scope>
    <source>
        <strain evidence="2">JXDWG</strain>
        <tissue evidence="2">Leaf</tissue>
    </source>
</reference>
<feature type="compositionally biased region" description="Low complexity" evidence="1">
    <location>
        <begin position="145"/>
        <end position="154"/>
    </location>
</feature>
<keyword evidence="3" id="KW-1185">Reference proteome</keyword>
<evidence type="ECO:0000256" key="1">
    <source>
        <dbReference type="SAM" id="MobiDB-lite"/>
    </source>
</evidence>
<dbReference type="Proteomes" id="UP001419268">
    <property type="component" value="Unassembled WGS sequence"/>
</dbReference>
<comment type="caution">
    <text evidence="2">The sequence shown here is derived from an EMBL/GenBank/DDBJ whole genome shotgun (WGS) entry which is preliminary data.</text>
</comment>
<feature type="compositionally biased region" description="Low complexity" evidence="1">
    <location>
        <begin position="116"/>
        <end position="130"/>
    </location>
</feature>
<accession>A0AAP0PF54</accession>
<evidence type="ECO:0000313" key="3">
    <source>
        <dbReference type="Proteomes" id="UP001419268"/>
    </source>
</evidence>
<dbReference type="AlphaFoldDB" id="A0AAP0PF54"/>
<evidence type="ECO:0000313" key="2">
    <source>
        <dbReference type="EMBL" id="KAK9140694.1"/>
    </source>
</evidence>
<sequence>MEEIGRLKVVERTNSGINGRKASVSIGSDVNQSGDQIQVVVKARESLEERNGIKRERERDDGERGRAGEGRGGAASSGWRRRRTARSEPRRQRRSRTSSSTSGGDRRRERTAQQQGSRTAARGSAAGAACEAEDDGGEQSRQRRGGAAKQQQGDDSGGGDGRQQQRLRGEEMDSRGGGVAAAVAAATARRRPVAAAPARQGLDVEAGGAGEGQAAPANGRRWCRQRRSDDGGVGAAAMSARQRQWRGERRDGVVGRSEP</sequence>
<feature type="region of interest" description="Disordered" evidence="1">
    <location>
        <begin position="43"/>
        <end position="259"/>
    </location>
</feature>
<feature type="compositionally biased region" description="Basic and acidic residues" evidence="1">
    <location>
        <begin position="43"/>
        <end position="69"/>
    </location>
</feature>
<name>A0AAP0PF54_9MAGN</name>
<proteinExistence type="predicted"/>
<organism evidence="2 3">
    <name type="scientific">Stephania cephalantha</name>
    <dbReference type="NCBI Taxonomy" id="152367"/>
    <lineage>
        <taxon>Eukaryota</taxon>
        <taxon>Viridiplantae</taxon>
        <taxon>Streptophyta</taxon>
        <taxon>Embryophyta</taxon>
        <taxon>Tracheophyta</taxon>
        <taxon>Spermatophyta</taxon>
        <taxon>Magnoliopsida</taxon>
        <taxon>Ranunculales</taxon>
        <taxon>Menispermaceae</taxon>
        <taxon>Menispermoideae</taxon>
        <taxon>Cissampelideae</taxon>
        <taxon>Stephania</taxon>
    </lineage>
</organism>
<dbReference type="EMBL" id="JBBNAG010000004">
    <property type="protein sequence ID" value="KAK9140694.1"/>
    <property type="molecule type" value="Genomic_DNA"/>
</dbReference>
<feature type="compositionally biased region" description="Basic and acidic residues" evidence="1">
    <location>
        <begin position="245"/>
        <end position="259"/>
    </location>
</feature>
<gene>
    <name evidence="2" type="ORF">Scep_010375</name>
</gene>
<feature type="compositionally biased region" description="Low complexity" evidence="1">
    <location>
        <begin position="180"/>
        <end position="199"/>
    </location>
</feature>